<reference evidence="2 3" key="1">
    <citation type="journal article" date="2020" name="Nature">
        <title>Six reference-quality genomes reveal evolution of bat adaptations.</title>
        <authorList>
            <person name="Jebb D."/>
            <person name="Huang Z."/>
            <person name="Pippel M."/>
            <person name="Hughes G.M."/>
            <person name="Lavrichenko K."/>
            <person name="Devanna P."/>
            <person name="Winkler S."/>
            <person name="Jermiin L.S."/>
            <person name="Skirmuntt E.C."/>
            <person name="Katzourakis A."/>
            <person name="Burkitt-Gray L."/>
            <person name="Ray D.A."/>
            <person name="Sullivan K.A.M."/>
            <person name="Roscito J.G."/>
            <person name="Kirilenko B.M."/>
            <person name="Davalos L.M."/>
            <person name="Corthals A.P."/>
            <person name="Power M.L."/>
            <person name="Jones G."/>
            <person name="Ransome R.D."/>
            <person name="Dechmann D.K.N."/>
            <person name="Locatelli A.G."/>
            <person name="Puechmaille S.J."/>
            <person name="Fedrigo O."/>
            <person name="Jarvis E.D."/>
            <person name="Hiller M."/>
            <person name="Vernes S.C."/>
            <person name="Myers E.W."/>
            <person name="Teeling E.C."/>
        </authorList>
    </citation>
    <scope>NUCLEOTIDE SEQUENCE [LARGE SCALE GENOMIC DNA]</scope>
    <source>
        <strain evidence="2">MMolMol1</strain>
        <tissue evidence="2">Muscle</tissue>
    </source>
</reference>
<gene>
    <name evidence="2" type="ORF">HJG59_009649</name>
</gene>
<keyword evidence="3" id="KW-1185">Reference proteome</keyword>
<name>A0A7J8J6F5_MOLMO</name>
<proteinExistence type="predicted"/>
<feature type="signal peptide" evidence="1">
    <location>
        <begin position="1"/>
        <end position="22"/>
    </location>
</feature>
<keyword evidence="1" id="KW-0732">Signal</keyword>
<dbReference type="AlphaFoldDB" id="A0A7J8J6F5"/>
<dbReference type="InParanoid" id="A0A7J8J6F5"/>
<evidence type="ECO:0008006" key="4">
    <source>
        <dbReference type="Google" id="ProtNLM"/>
    </source>
</evidence>
<evidence type="ECO:0000313" key="2">
    <source>
        <dbReference type="EMBL" id="KAF6492446.1"/>
    </source>
</evidence>
<organism evidence="2 3">
    <name type="scientific">Molossus molossus</name>
    <name type="common">Pallas' mastiff bat</name>
    <name type="synonym">Vespertilio molossus</name>
    <dbReference type="NCBI Taxonomy" id="27622"/>
    <lineage>
        <taxon>Eukaryota</taxon>
        <taxon>Metazoa</taxon>
        <taxon>Chordata</taxon>
        <taxon>Craniata</taxon>
        <taxon>Vertebrata</taxon>
        <taxon>Euteleostomi</taxon>
        <taxon>Mammalia</taxon>
        <taxon>Eutheria</taxon>
        <taxon>Laurasiatheria</taxon>
        <taxon>Chiroptera</taxon>
        <taxon>Yangochiroptera</taxon>
        <taxon>Molossidae</taxon>
        <taxon>Molossus</taxon>
    </lineage>
</organism>
<evidence type="ECO:0000313" key="3">
    <source>
        <dbReference type="Proteomes" id="UP000550707"/>
    </source>
</evidence>
<dbReference type="Proteomes" id="UP000550707">
    <property type="component" value="Unassembled WGS sequence"/>
</dbReference>
<accession>A0A7J8J6F5</accession>
<sequence length="127" mass="14241">MVLVHRLSCLLWACLRVCHTTGSSYLLLPGLNCSTLCASCTLRFQLNWYLLSEALLDLSHFPITGLHHRASFLHSIHLSLNFTFILCGYLLNGSLSHRPINATRAGEGRVLIPHEVAEPHTVYIMMV</sequence>
<dbReference type="EMBL" id="JACASF010000002">
    <property type="protein sequence ID" value="KAF6492446.1"/>
    <property type="molecule type" value="Genomic_DNA"/>
</dbReference>
<protein>
    <recommendedName>
        <fullName evidence="4">Secreted protein</fullName>
    </recommendedName>
</protein>
<evidence type="ECO:0000256" key="1">
    <source>
        <dbReference type="SAM" id="SignalP"/>
    </source>
</evidence>
<comment type="caution">
    <text evidence="2">The sequence shown here is derived from an EMBL/GenBank/DDBJ whole genome shotgun (WGS) entry which is preliminary data.</text>
</comment>
<feature type="chain" id="PRO_5029828837" description="Secreted protein" evidence="1">
    <location>
        <begin position="23"/>
        <end position="127"/>
    </location>
</feature>